<dbReference type="PANTHER" id="PTHR42756:SF1">
    <property type="entry name" value="TRANSCRIPTIONAL REPRESSOR OF EMRAB OPERON"/>
    <property type="match status" value="1"/>
</dbReference>
<dbReference type="EMBL" id="JBHSGK010000004">
    <property type="protein sequence ID" value="MFC4736177.1"/>
    <property type="molecule type" value="Genomic_DNA"/>
</dbReference>
<evidence type="ECO:0000313" key="5">
    <source>
        <dbReference type="EMBL" id="MFC4736177.1"/>
    </source>
</evidence>
<gene>
    <name evidence="5" type="ORF">ACFO4L_06200</name>
</gene>
<name>A0ABV9NVK1_9BACI</name>
<feature type="domain" description="HTH marR-type" evidence="4">
    <location>
        <begin position="6"/>
        <end position="138"/>
    </location>
</feature>
<dbReference type="InterPro" id="IPR023187">
    <property type="entry name" value="Tscrpt_reg_MarR-type_CS"/>
</dbReference>
<dbReference type="InterPro" id="IPR036390">
    <property type="entry name" value="WH_DNA-bd_sf"/>
</dbReference>
<proteinExistence type="predicted"/>
<dbReference type="PROSITE" id="PS50995">
    <property type="entry name" value="HTH_MARR_2"/>
    <property type="match status" value="1"/>
</dbReference>
<evidence type="ECO:0000256" key="2">
    <source>
        <dbReference type="ARBA" id="ARBA00023125"/>
    </source>
</evidence>
<dbReference type="Gene3D" id="1.10.10.10">
    <property type="entry name" value="Winged helix-like DNA-binding domain superfamily/Winged helix DNA-binding domain"/>
    <property type="match status" value="1"/>
</dbReference>
<evidence type="ECO:0000256" key="1">
    <source>
        <dbReference type="ARBA" id="ARBA00023015"/>
    </source>
</evidence>
<accession>A0ABV9NVK1</accession>
<comment type="caution">
    <text evidence="5">The sequence shown here is derived from an EMBL/GenBank/DDBJ whole genome shotgun (WGS) entry which is preliminary data.</text>
</comment>
<dbReference type="Pfam" id="PF01047">
    <property type="entry name" value="MarR"/>
    <property type="match status" value="1"/>
</dbReference>
<organism evidence="5 6">
    <name type="scientific">Bacillus daqingensis</name>
    <dbReference type="NCBI Taxonomy" id="872396"/>
    <lineage>
        <taxon>Bacteria</taxon>
        <taxon>Bacillati</taxon>
        <taxon>Bacillota</taxon>
        <taxon>Bacilli</taxon>
        <taxon>Bacillales</taxon>
        <taxon>Bacillaceae</taxon>
        <taxon>Bacillus</taxon>
    </lineage>
</organism>
<evidence type="ECO:0000313" key="6">
    <source>
        <dbReference type="Proteomes" id="UP001595896"/>
    </source>
</evidence>
<keyword evidence="1" id="KW-0805">Transcription regulation</keyword>
<evidence type="ECO:0000259" key="4">
    <source>
        <dbReference type="PROSITE" id="PS50995"/>
    </source>
</evidence>
<keyword evidence="6" id="KW-1185">Reference proteome</keyword>
<sequence length="146" mass="17047">MNQPIEKLLSYELGMTAHMLQNNINRKFSGLGLTRSQSNILFLLYKEGSMTQAELMQRLNVQGSTMNGLLETMLKKELIRKMQSREDRRSRVISLTEKGMHIEEEMWTALEHAESKITSALSAEEDKQMRRLLEKIRLSFREEEGR</sequence>
<dbReference type="RefSeq" id="WP_377908827.1">
    <property type="nucleotide sequence ID" value="NZ_JBHSGK010000004.1"/>
</dbReference>
<dbReference type="InterPro" id="IPR036388">
    <property type="entry name" value="WH-like_DNA-bd_sf"/>
</dbReference>
<dbReference type="PANTHER" id="PTHR42756">
    <property type="entry name" value="TRANSCRIPTIONAL REGULATOR, MARR"/>
    <property type="match status" value="1"/>
</dbReference>
<reference evidence="6" key="1">
    <citation type="journal article" date="2019" name="Int. J. Syst. Evol. Microbiol.">
        <title>The Global Catalogue of Microorganisms (GCM) 10K type strain sequencing project: providing services to taxonomists for standard genome sequencing and annotation.</title>
        <authorList>
            <consortium name="The Broad Institute Genomics Platform"/>
            <consortium name="The Broad Institute Genome Sequencing Center for Infectious Disease"/>
            <person name="Wu L."/>
            <person name="Ma J."/>
        </authorList>
    </citation>
    <scope>NUCLEOTIDE SEQUENCE [LARGE SCALE GENOMIC DNA]</scope>
    <source>
        <strain evidence="6">JCM 12165</strain>
    </source>
</reference>
<dbReference type="PRINTS" id="PR00598">
    <property type="entry name" value="HTHMARR"/>
</dbReference>
<protein>
    <submittedName>
        <fullName evidence="5">MarR family winged helix-turn-helix transcriptional regulator</fullName>
    </submittedName>
</protein>
<evidence type="ECO:0000256" key="3">
    <source>
        <dbReference type="ARBA" id="ARBA00023163"/>
    </source>
</evidence>
<dbReference type="Proteomes" id="UP001595896">
    <property type="component" value="Unassembled WGS sequence"/>
</dbReference>
<dbReference type="PROSITE" id="PS01117">
    <property type="entry name" value="HTH_MARR_1"/>
    <property type="match status" value="1"/>
</dbReference>
<keyword evidence="3" id="KW-0804">Transcription</keyword>
<dbReference type="SMART" id="SM00347">
    <property type="entry name" value="HTH_MARR"/>
    <property type="match status" value="1"/>
</dbReference>
<dbReference type="InterPro" id="IPR000835">
    <property type="entry name" value="HTH_MarR-typ"/>
</dbReference>
<keyword evidence="2" id="KW-0238">DNA-binding</keyword>
<dbReference type="SUPFAM" id="SSF46785">
    <property type="entry name" value="Winged helix' DNA-binding domain"/>
    <property type="match status" value="1"/>
</dbReference>